<keyword evidence="3" id="KW-0813">Transport</keyword>
<dbReference type="GO" id="GO:0015031">
    <property type="term" value="P:protein transport"/>
    <property type="evidence" value="ECO:0007669"/>
    <property type="project" value="UniProtKB-KW"/>
</dbReference>
<organism evidence="11 12">
    <name type="scientific">Tulasnella calospora MUT 4182</name>
    <dbReference type="NCBI Taxonomy" id="1051891"/>
    <lineage>
        <taxon>Eukaryota</taxon>
        <taxon>Fungi</taxon>
        <taxon>Dikarya</taxon>
        <taxon>Basidiomycota</taxon>
        <taxon>Agaricomycotina</taxon>
        <taxon>Agaricomycetes</taxon>
        <taxon>Cantharellales</taxon>
        <taxon>Tulasnellaceae</taxon>
        <taxon>Tulasnella</taxon>
    </lineage>
</organism>
<feature type="region of interest" description="Disordered" evidence="9">
    <location>
        <begin position="1"/>
        <end position="21"/>
    </location>
</feature>
<dbReference type="GO" id="GO:0016020">
    <property type="term" value="C:membrane"/>
    <property type="evidence" value="ECO:0007669"/>
    <property type="project" value="UniProtKB-SubCell"/>
</dbReference>
<comment type="subcellular location">
    <subcellularLocation>
        <location evidence="1">Membrane</location>
        <topology evidence="1">Multi-pass membrane protein</topology>
    </subcellularLocation>
</comment>
<sequence length="187" mass="20600">KPASSAGAHPPSPEDADDTLDDSVYPEVRASVSNVDDTEMPVMTIRAWVIGITLVVVTTGINAFLYLRWPAPRLRFIRLISFPLGKLAGLVLPIRYWTIPERLPWIGGMEFSLNPAPFNVKEHTLICIMANITASTYIVGGAAVTDRRFGSQLLYLARMQVLLTTSTKLIGFSLATFWRNILVIPGS</sequence>
<dbReference type="OrthoDB" id="9986677at2759"/>
<feature type="transmembrane region" description="Helical" evidence="10">
    <location>
        <begin position="123"/>
        <end position="144"/>
    </location>
</feature>
<keyword evidence="7 10" id="KW-1133">Transmembrane helix</keyword>
<evidence type="ECO:0000313" key="12">
    <source>
        <dbReference type="Proteomes" id="UP000054248"/>
    </source>
</evidence>
<evidence type="ECO:0000256" key="5">
    <source>
        <dbReference type="ARBA" id="ARBA00022856"/>
    </source>
</evidence>
<feature type="non-terminal residue" evidence="11">
    <location>
        <position position="187"/>
    </location>
</feature>
<evidence type="ECO:0000256" key="6">
    <source>
        <dbReference type="ARBA" id="ARBA00022927"/>
    </source>
</evidence>
<feature type="non-terminal residue" evidence="11">
    <location>
        <position position="1"/>
    </location>
</feature>
<dbReference type="STRING" id="1051891.A0A0C3QDP2"/>
<dbReference type="EMBL" id="KN822986">
    <property type="protein sequence ID" value="KIO29155.1"/>
    <property type="molecule type" value="Genomic_DNA"/>
</dbReference>
<evidence type="ECO:0000256" key="2">
    <source>
        <dbReference type="ARBA" id="ARBA00008807"/>
    </source>
</evidence>
<reference evidence="11 12" key="1">
    <citation type="submission" date="2014-04" db="EMBL/GenBank/DDBJ databases">
        <authorList>
            <consortium name="DOE Joint Genome Institute"/>
            <person name="Kuo A."/>
            <person name="Girlanda M."/>
            <person name="Perotto S."/>
            <person name="Kohler A."/>
            <person name="Nagy L.G."/>
            <person name="Floudas D."/>
            <person name="Copeland A."/>
            <person name="Barry K.W."/>
            <person name="Cichocki N."/>
            <person name="Veneault-Fourrey C."/>
            <person name="LaButti K."/>
            <person name="Lindquist E.A."/>
            <person name="Lipzen A."/>
            <person name="Lundell T."/>
            <person name="Morin E."/>
            <person name="Murat C."/>
            <person name="Sun H."/>
            <person name="Tunlid A."/>
            <person name="Henrissat B."/>
            <person name="Grigoriev I.V."/>
            <person name="Hibbett D.S."/>
            <person name="Martin F."/>
            <person name="Nordberg H.P."/>
            <person name="Cantor M.N."/>
            <person name="Hua S.X."/>
        </authorList>
    </citation>
    <scope>NUCLEOTIDE SEQUENCE [LARGE SCALE GENOMIC DNA]</scope>
    <source>
        <strain evidence="11 12">MUT 4182</strain>
    </source>
</reference>
<reference evidence="12" key="2">
    <citation type="submission" date="2015-01" db="EMBL/GenBank/DDBJ databases">
        <title>Evolutionary Origins and Diversification of the Mycorrhizal Mutualists.</title>
        <authorList>
            <consortium name="DOE Joint Genome Institute"/>
            <consortium name="Mycorrhizal Genomics Consortium"/>
            <person name="Kohler A."/>
            <person name="Kuo A."/>
            <person name="Nagy L.G."/>
            <person name="Floudas D."/>
            <person name="Copeland A."/>
            <person name="Barry K.W."/>
            <person name="Cichocki N."/>
            <person name="Veneault-Fourrey C."/>
            <person name="LaButti K."/>
            <person name="Lindquist E.A."/>
            <person name="Lipzen A."/>
            <person name="Lundell T."/>
            <person name="Morin E."/>
            <person name="Murat C."/>
            <person name="Riley R."/>
            <person name="Ohm R."/>
            <person name="Sun H."/>
            <person name="Tunlid A."/>
            <person name="Henrissat B."/>
            <person name="Grigoriev I.V."/>
            <person name="Hibbett D.S."/>
            <person name="Martin F."/>
        </authorList>
    </citation>
    <scope>NUCLEOTIDE SEQUENCE [LARGE SCALE GENOMIC DNA]</scope>
    <source>
        <strain evidence="12">MUT 4182</strain>
    </source>
</reference>
<dbReference type="GO" id="GO:0035673">
    <property type="term" value="F:oligopeptide transmembrane transporter activity"/>
    <property type="evidence" value="ECO:0007669"/>
    <property type="project" value="InterPro"/>
</dbReference>
<dbReference type="AlphaFoldDB" id="A0A0C3QDP2"/>
<dbReference type="InterPro" id="IPR004813">
    <property type="entry name" value="OPT"/>
</dbReference>
<dbReference type="HOGENOM" id="CLU_1451034_0_0_1"/>
<dbReference type="Pfam" id="PF03169">
    <property type="entry name" value="OPT"/>
    <property type="match status" value="1"/>
</dbReference>
<accession>A0A0C3QDP2</accession>
<evidence type="ECO:0000256" key="1">
    <source>
        <dbReference type="ARBA" id="ARBA00004141"/>
    </source>
</evidence>
<dbReference type="PANTHER" id="PTHR22601">
    <property type="entry name" value="ISP4 LIKE PROTEIN"/>
    <property type="match status" value="1"/>
</dbReference>
<gene>
    <name evidence="11" type="ORF">M407DRAFT_62839</name>
</gene>
<proteinExistence type="inferred from homology"/>
<comment type="similarity">
    <text evidence="2">Belongs to the oligopeptide OPT transporter family.</text>
</comment>
<evidence type="ECO:0000256" key="3">
    <source>
        <dbReference type="ARBA" id="ARBA00022448"/>
    </source>
</evidence>
<feature type="transmembrane region" description="Helical" evidence="10">
    <location>
        <begin position="79"/>
        <end position="99"/>
    </location>
</feature>
<feature type="transmembrane region" description="Helical" evidence="10">
    <location>
        <begin position="45"/>
        <end position="67"/>
    </location>
</feature>
<protein>
    <submittedName>
        <fullName evidence="11">Uncharacterized protein</fullName>
    </submittedName>
</protein>
<evidence type="ECO:0000256" key="7">
    <source>
        <dbReference type="ARBA" id="ARBA00022989"/>
    </source>
</evidence>
<evidence type="ECO:0000256" key="4">
    <source>
        <dbReference type="ARBA" id="ARBA00022692"/>
    </source>
</evidence>
<evidence type="ECO:0000256" key="10">
    <source>
        <dbReference type="SAM" id="Phobius"/>
    </source>
</evidence>
<keyword evidence="6" id="KW-0653">Protein transport</keyword>
<evidence type="ECO:0000256" key="8">
    <source>
        <dbReference type="ARBA" id="ARBA00023136"/>
    </source>
</evidence>
<evidence type="ECO:0000256" key="9">
    <source>
        <dbReference type="SAM" id="MobiDB-lite"/>
    </source>
</evidence>
<keyword evidence="5" id="KW-0571">Peptide transport</keyword>
<dbReference type="Proteomes" id="UP000054248">
    <property type="component" value="Unassembled WGS sequence"/>
</dbReference>
<keyword evidence="8 10" id="KW-0472">Membrane</keyword>
<keyword evidence="12" id="KW-1185">Reference proteome</keyword>
<name>A0A0C3QDP2_9AGAM</name>
<evidence type="ECO:0000313" key="11">
    <source>
        <dbReference type="EMBL" id="KIO29155.1"/>
    </source>
</evidence>
<feature type="transmembrane region" description="Helical" evidence="10">
    <location>
        <begin position="156"/>
        <end position="178"/>
    </location>
</feature>
<keyword evidence="4 10" id="KW-0812">Transmembrane</keyword>
<dbReference type="InterPro" id="IPR004648">
    <property type="entry name" value="Oligpept_transpt"/>
</dbReference>